<reference evidence="13" key="2">
    <citation type="submission" date="2020-08" db="EMBL/GenBank/DDBJ databases">
        <authorList>
            <person name="Shumante A."/>
            <person name="Zimin A.V."/>
            <person name="Puiu D."/>
            <person name="Salzberg S.L."/>
        </authorList>
    </citation>
    <scope>NUCLEOTIDE SEQUENCE</scope>
    <source>
        <strain evidence="13">WC2-LM</strain>
        <tissue evidence="13">Liver</tissue>
    </source>
</reference>
<keyword evidence="4 9" id="KW-0371">Homeobox</keyword>
<name>A0A5E4CIH1_MARMO</name>
<evidence type="ECO:0000313" key="15">
    <source>
        <dbReference type="Proteomes" id="UP000335636"/>
    </source>
</evidence>
<evidence type="ECO:0000256" key="11">
    <source>
        <dbReference type="SAM" id="MobiDB-lite"/>
    </source>
</evidence>
<evidence type="ECO:0000259" key="12">
    <source>
        <dbReference type="PROSITE" id="PS50071"/>
    </source>
</evidence>
<keyword evidence="3 9" id="KW-0238">DNA-binding</keyword>
<proteinExistence type="predicted"/>
<evidence type="ECO:0000256" key="2">
    <source>
        <dbReference type="ARBA" id="ARBA00023015"/>
    </source>
</evidence>
<dbReference type="InterPro" id="IPR042982">
    <property type="entry name" value="GBX-1/2"/>
</dbReference>
<evidence type="ECO:0000256" key="8">
    <source>
        <dbReference type="ARBA" id="ARBA00076269"/>
    </source>
</evidence>
<dbReference type="InterPro" id="IPR009057">
    <property type="entry name" value="Homeodomain-like_sf"/>
</dbReference>
<evidence type="ECO:0000313" key="14">
    <source>
        <dbReference type="EMBL" id="VTJ81645.1"/>
    </source>
</evidence>
<keyword evidence="2" id="KW-0805">Transcription regulation</keyword>
<evidence type="ECO:0000256" key="4">
    <source>
        <dbReference type="ARBA" id="ARBA00023155"/>
    </source>
</evidence>
<dbReference type="Proteomes" id="UP000662637">
    <property type="component" value="Unassembled WGS sequence"/>
</dbReference>
<evidence type="ECO:0000256" key="7">
    <source>
        <dbReference type="ARBA" id="ARBA00071238"/>
    </source>
</evidence>
<protein>
    <recommendedName>
        <fullName evidence="7">Homeobox protein GBX-1</fullName>
    </recommendedName>
    <alternativeName>
        <fullName evidence="8">Gastrulation and brain-specific homeobox protein 1</fullName>
    </alternativeName>
</protein>
<evidence type="ECO:0000256" key="6">
    <source>
        <dbReference type="ARBA" id="ARBA00023242"/>
    </source>
</evidence>
<keyword evidence="15" id="KW-1185">Reference proteome</keyword>
<evidence type="ECO:0000313" key="13">
    <source>
        <dbReference type="EMBL" id="KAF7461986.1"/>
    </source>
</evidence>
<feature type="DNA-binding region" description="Homeobox" evidence="9">
    <location>
        <begin position="258"/>
        <end position="317"/>
    </location>
</feature>
<gene>
    <name evidence="13" type="ORF">GHT09_013314</name>
    <name evidence="14" type="ORF">MONAX_5E009096</name>
</gene>
<dbReference type="PANTHER" id="PTHR24334">
    <property type="entry name" value="HOMEOBOX PROTEIN GBX"/>
    <property type="match status" value="1"/>
</dbReference>
<dbReference type="PROSITE" id="PS50071">
    <property type="entry name" value="HOMEOBOX_2"/>
    <property type="match status" value="1"/>
</dbReference>
<dbReference type="InterPro" id="IPR017970">
    <property type="entry name" value="Homeobox_CS"/>
</dbReference>
<dbReference type="GO" id="GO:0051960">
    <property type="term" value="P:regulation of nervous system development"/>
    <property type="evidence" value="ECO:0007669"/>
    <property type="project" value="TreeGrafter"/>
</dbReference>
<dbReference type="GO" id="GO:0000977">
    <property type="term" value="F:RNA polymerase II transcription regulatory region sequence-specific DNA binding"/>
    <property type="evidence" value="ECO:0007669"/>
    <property type="project" value="TreeGrafter"/>
</dbReference>
<dbReference type="InterPro" id="IPR020479">
    <property type="entry name" value="HD_metazoa"/>
</dbReference>
<dbReference type="EMBL" id="CABDUW010001448">
    <property type="protein sequence ID" value="VTJ81645.1"/>
    <property type="molecule type" value="Genomic_DNA"/>
</dbReference>
<dbReference type="PRINTS" id="PR00024">
    <property type="entry name" value="HOMEOBOX"/>
</dbReference>
<reference evidence="14 15" key="1">
    <citation type="submission" date="2019-04" db="EMBL/GenBank/DDBJ databases">
        <authorList>
            <person name="Alioto T."/>
            <person name="Alioto T."/>
        </authorList>
    </citation>
    <scope>NUCLEOTIDE SEQUENCE [LARGE SCALE GENOMIC DNA]</scope>
</reference>
<organism evidence="14 15">
    <name type="scientific">Marmota monax</name>
    <name type="common">Woodchuck</name>
    <dbReference type="NCBI Taxonomy" id="9995"/>
    <lineage>
        <taxon>Eukaryota</taxon>
        <taxon>Metazoa</taxon>
        <taxon>Chordata</taxon>
        <taxon>Craniata</taxon>
        <taxon>Vertebrata</taxon>
        <taxon>Euteleostomi</taxon>
        <taxon>Mammalia</taxon>
        <taxon>Eutheria</taxon>
        <taxon>Euarchontoglires</taxon>
        <taxon>Glires</taxon>
        <taxon>Rodentia</taxon>
        <taxon>Sciuromorpha</taxon>
        <taxon>Sciuridae</taxon>
        <taxon>Xerinae</taxon>
        <taxon>Marmotini</taxon>
        <taxon>Marmota</taxon>
    </lineage>
</organism>
<dbReference type="PROSITE" id="PS00027">
    <property type="entry name" value="HOMEOBOX_1"/>
    <property type="match status" value="1"/>
</dbReference>
<evidence type="ECO:0000256" key="3">
    <source>
        <dbReference type="ARBA" id="ARBA00023125"/>
    </source>
</evidence>
<dbReference type="SMART" id="SM00389">
    <property type="entry name" value="HOX"/>
    <property type="match status" value="1"/>
</dbReference>
<dbReference type="InterPro" id="IPR001356">
    <property type="entry name" value="HD"/>
</dbReference>
<sequence>MQRAGGGGAPGASGGGGGVPGTAFSIDSLIGPPPPRSGHLLYTGYPMFMPYRPLVLPQALAPAPLPAGLPPLAPLASFAGRLTNTFCAGLGQAVPSMVALTTALPSFAEPPDAFYGPPELAAAAAAATATRNNPEQGGRRPEGGLEADELLPAREKVAEPPPPPPAHFSETFPSLPAEGKVYSSDEEKLEAPAGDPAASEQEEEGSGGDSEDDSFLDTSAGGPGALLGPKPKLKGSLGTGAEEGTPVTTGVSAPGGKSRRRRTAFTSEQLLELEKEFHCKKYLSLTERSQIAHALKLSEVQVKIWFQNRRAKWKRIKAGNVSSRSGEPVRNPKIVVPIPVHVNRFAVRSQHQQMEQGARP</sequence>
<dbReference type="FunFam" id="1.10.10.60:FF:000261">
    <property type="entry name" value="Gastrulation brain homeobox 1"/>
    <property type="match status" value="1"/>
</dbReference>
<keyword evidence="5" id="KW-0804">Transcription</keyword>
<dbReference type="CDD" id="cd00086">
    <property type="entry name" value="homeodomain"/>
    <property type="match status" value="1"/>
</dbReference>
<feature type="compositionally biased region" description="Low complexity" evidence="11">
    <location>
        <begin position="226"/>
        <end position="240"/>
    </location>
</feature>
<dbReference type="AlphaFoldDB" id="A0A5E4CIH1"/>
<dbReference type="Proteomes" id="UP000335636">
    <property type="component" value="Unassembled WGS sequence"/>
</dbReference>
<feature type="domain" description="Homeobox" evidence="12">
    <location>
        <begin position="256"/>
        <end position="316"/>
    </location>
</feature>
<evidence type="ECO:0000256" key="5">
    <source>
        <dbReference type="ARBA" id="ARBA00023163"/>
    </source>
</evidence>
<dbReference type="GO" id="GO:0005634">
    <property type="term" value="C:nucleus"/>
    <property type="evidence" value="ECO:0007669"/>
    <property type="project" value="UniProtKB-SubCell"/>
</dbReference>
<evidence type="ECO:0000256" key="1">
    <source>
        <dbReference type="ARBA" id="ARBA00004123"/>
    </source>
</evidence>
<dbReference type="SUPFAM" id="SSF46689">
    <property type="entry name" value="Homeodomain-like"/>
    <property type="match status" value="1"/>
</dbReference>
<comment type="subcellular location">
    <subcellularLocation>
        <location evidence="1 9 10">Nucleus</location>
    </subcellularLocation>
</comment>
<dbReference type="EMBL" id="WJEC01008469">
    <property type="protein sequence ID" value="KAF7461986.1"/>
    <property type="molecule type" value="Genomic_DNA"/>
</dbReference>
<evidence type="ECO:0000256" key="9">
    <source>
        <dbReference type="PROSITE-ProRule" id="PRU00108"/>
    </source>
</evidence>
<evidence type="ECO:0000256" key="10">
    <source>
        <dbReference type="RuleBase" id="RU000682"/>
    </source>
</evidence>
<dbReference type="PANTHER" id="PTHR24334:SF2">
    <property type="entry name" value="HOMEOBOX PROTEIN GBX-1"/>
    <property type="match status" value="1"/>
</dbReference>
<feature type="compositionally biased region" description="Acidic residues" evidence="11">
    <location>
        <begin position="200"/>
        <end position="215"/>
    </location>
</feature>
<keyword evidence="6 9" id="KW-0539">Nucleus</keyword>
<dbReference type="Pfam" id="PF00046">
    <property type="entry name" value="Homeodomain"/>
    <property type="match status" value="1"/>
</dbReference>
<dbReference type="Gene3D" id="1.10.10.60">
    <property type="entry name" value="Homeodomain-like"/>
    <property type="match status" value="1"/>
</dbReference>
<dbReference type="GO" id="GO:0000981">
    <property type="term" value="F:DNA-binding transcription factor activity, RNA polymerase II-specific"/>
    <property type="evidence" value="ECO:0007669"/>
    <property type="project" value="InterPro"/>
</dbReference>
<feature type="region of interest" description="Disordered" evidence="11">
    <location>
        <begin position="125"/>
        <end position="262"/>
    </location>
</feature>
<accession>A0A5E4CIH1</accession>